<feature type="region of interest" description="Disordered" evidence="1">
    <location>
        <begin position="137"/>
        <end position="175"/>
    </location>
</feature>
<feature type="compositionally biased region" description="Basic and acidic residues" evidence="1">
    <location>
        <begin position="39"/>
        <end position="56"/>
    </location>
</feature>
<feature type="region of interest" description="Disordered" evidence="1">
    <location>
        <begin position="29"/>
        <end position="94"/>
    </location>
</feature>
<dbReference type="EMBL" id="SDRB02012453">
    <property type="protein sequence ID" value="THF97700.1"/>
    <property type="molecule type" value="Genomic_DNA"/>
</dbReference>
<comment type="caution">
    <text evidence="2">The sequence shown here is derived from an EMBL/GenBank/DDBJ whole genome shotgun (WGS) entry which is preliminary data.</text>
</comment>
<protein>
    <submittedName>
        <fullName evidence="2">Uncharacterized protein</fullName>
    </submittedName>
</protein>
<keyword evidence="3" id="KW-1185">Reference proteome</keyword>
<evidence type="ECO:0000313" key="3">
    <source>
        <dbReference type="Proteomes" id="UP000306102"/>
    </source>
</evidence>
<reference evidence="2 3" key="1">
    <citation type="journal article" date="2018" name="Proc. Natl. Acad. Sci. U.S.A.">
        <title>Draft genome sequence of Camellia sinensis var. sinensis provides insights into the evolution of the tea genome and tea quality.</title>
        <authorList>
            <person name="Wei C."/>
            <person name="Yang H."/>
            <person name="Wang S."/>
            <person name="Zhao J."/>
            <person name="Liu C."/>
            <person name="Gao L."/>
            <person name="Xia E."/>
            <person name="Lu Y."/>
            <person name="Tai Y."/>
            <person name="She G."/>
            <person name="Sun J."/>
            <person name="Cao H."/>
            <person name="Tong W."/>
            <person name="Gao Q."/>
            <person name="Li Y."/>
            <person name="Deng W."/>
            <person name="Jiang X."/>
            <person name="Wang W."/>
            <person name="Chen Q."/>
            <person name="Zhang S."/>
            <person name="Li H."/>
            <person name="Wu J."/>
            <person name="Wang P."/>
            <person name="Li P."/>
            <person name="Shi C."/>
            <person name="Zheng F."/>
            <person name="Jian J."/>
            <person name="Huang B."/>
            <person name="Shan D."/>
            <person name="Shi M."/>
            <person name="Fang C."/>
            <person name="Yue Y."/>
            <person name="Li F."/>
            <person name="Li D."/>
            <person name="Wei S."/>
            <person name="Han B."/>
            <person name="Jiang C."/>
            <person name="Yin Y."/>
            <person name="Xia T."/>
            <person name="Zhang Z."/>
            <person name="Bennetzen J.L."/>
            <person name="Zhao S."/>
            <person name="Wan X."/>
        </authorList>
    </citation>
    <scope>NUCLEOTIDE SEQUENCE [LARGE SCALE GENOMIC DNA]</scope>
    <source>
        <strain evidence="3">cv. Shuchazao</strain>
        <tissue evidence="2">Leaf</tissue>
    </source>
</reference>
<dbReference type="Proteomes" id="UP000306102">
    <property type="component" value="Unassembled WGS sequence"/>
</dbReference>
<gene>
    <name evidence="2" type="ORF">TEA_002161</name>
</gene>
<evidence type="ECO:0000256" key="1">
    <source>
        <dbReference type="SAM" id="MobiDB-lite"/>
    </source>
</evidence>
<accession>A0A4S4D5Q3</accession>
<sequence>MASSSSNSAQILKMKRQIAEIQLQILEAEKAKGINTTREASEPKLSKEAYEPKRSGEPSQAHQGRESGLVYPPNSNKAAVDASNNKIIPLDRNRKERARPNTCLVVEPYVQPTSVLAQSQEATFDLVDQLAQETDQVQIANPADLRPPKPLKPSNEKTRDFNPTQIKPWKPSTPVSKDQLDILTSAFNHIRHGTGNPKPIRKVEAEFSRLNRLIQNSVESEQRKRISEFDPITYNEEIDLSYFLTEAPIKWELFYNNIVPTFFRLLERWNHLYKTINSAADWEEVLRKCYESTDVQAFKDKAQIWRSPAGGKQILIKAEISSDIFAELIEAGFIHSIILDENSVRMANKAHPTVQEFIEFLDRTRLHRSTINRDTLYGIRLMTAPPMYECMHWKTVGEFLVSKPRIFPSIIYMQEVANIAKSVDYTKPELVDINDDNYRERALRLQQLEDASADLSKHYVWKDDKRILCHAENGHLRSHLAIQFATGNQGVLCPKLEEHLQPAKRQKTTSKDKTNLTLH</sequence>
<organism evidence="2 3">
    <name type="scientific">Camellia sinensis var. sinensis</name>
    <name type="common">China tea</name>
    <dbReference type="NCBI Taxonomy" id="542762"/>
    <lineage>
        <taxon>Eukaryota</taxon>
        <taxon>Viridiplantae</taxon>
        <taxon>Streptophyta</taxon>
        <taxon>Embryophyta</taxon>
        <taxon>Tracheophyta</taxon>
        <taxon>Spermatophyta</taxon>
        <taxon>Magnoliopsida</taxon>
        <taxon>eudicotyledons</taxon>
        <taxon>Gunneridae</taxon>
        <taxon>Pentapetalae</taxon>
        <taxon>asterids</taxon>
        <taxon>Ericales</taxon>
        <taxon>Theaceae</taxon>
        <taxon>Camellia</taxon>
    </lineage>
</organism>
<dbReference type="AlphaFoldDB" id="A0A4S4D5Q3"/>
<feature type="compositionally biased region" description="Polar residues" evidence="1">
    <location>
        <begin position="73"/>
        <end position="86"/>
    </location>
</feature>
<evidence type="ECO:0000313" key="2">
    <source>
        <dbReference type="EMBL" id="THF97700.1"/>
    </source>
</evidence>
<name>A0A4S4D5Q3_CAMSN</name>
<proteinExistence type="predicted"/>